<dbReference type="GO" id="GO:0003779">
    <property type="term" value="F:actin binding"/>
    <property type="evidence" value="ECO:0007669"/>
    <property type="project" value="TreeGrafter"/>
</dbReference>
<feature type="region of interest" description="Disordered" evidence="1">
    <location>
        <begin position="290"/>
        <end position="359"/>
    </location>
</feature>
<accession>A0A834IEN0</accession>
<dbReference type="PANTHER" id="PTHR13843:SF12">
    <property type="entry name" value="ATPASE F1_V1_A1 COMPLEX ALPHA_BETA SUBUNIT NUCLEOTIDE-BINDING DOMAIN-CONTAINING PROTEIN"/>
    <property type="match status" value="1"/>
</dbReference>
<name>A0A834IEN0_RHYFE</name>
<dbReference type="GO" id="GO:0005829">
    <property type="term" value="C:cytosol"/>
    <property type="evidence" value="ECO:0007669"/>
    <property type="project" value="TreeGrafter"/>
</dbReference>
<proteinExistence type="predicted"/>
<dbReference type="GO" id="GO:0031114">
    <property type="term" value="P:regulation of microtubule depolymerization"/>
    <property type="evidence" value="ECO:0007669"/>
    <property type="project" value="TreeGrafter"/>
</dbReference>
<dbReference type="GO" id="GO:0043025">
    <property type="term" value="C:neuronal cell body"/>
    <property type="evidence" value="ECO:0007669"/>
    <property type="project" value="TreeGrafter"/>
</dbReference>
<dbReference type="OrthoDB" id="5371837at2759"/>
<dbReference type="Pfam" id="PF25281">
    <property type="entry name" value="MBL_MAP1B"/>
    <property type="match status" value="1"/>
</dbReference>
<dbReference type="GO" id="GO:0007409">
    <property type="term" value="P:axonogenesis"/>
    <property type="evidence" value="ECO:0007669"/>
    <property type="project" value="TreeGrafter"/>
</dbReference>
<sequence length="359" mass="40452">MIEQIVGGQGDAALFGINGFNMLLDGGYSRKACFWDFVRHLDRLDAVLMSRLNNSSISGIGSVLKRKKQGAVYPQIGHFFCNIQERKSLLSPDGDKDKDPLIISLLEEGQNLVQDLRQLNLSPQTCYKDNDPVILYHKVGHGTLNMYVLSPDKNSREVKDFLQKWNQSDPKLFASGKSGKEFSFPLQNLVSICALLVWQPANPNDTITRILYPGSTPQKKILEAFDKLKSVECIKHPVCSEKSLAPVKKTKQDVIDKLSSKDKIISDKKTENKIIQEESMKNGDIISEVKESKVKKSDSVESEKEKKVKKEDEGKKIEDVGKIVENGEKIKQKPRIGESKPKGRSESQQRKRPIQERKG</sequence>
<dbReference type="GO" id="GO:0045202">
    <property type="term" value="C:synapse"/>
    <property type="evidence" value="ECO:0007669"/>
    <property type="project" value="TreeGrafter"/>
</dbReference>
<organism evidence="3 4">
    <name type="scientific">Rhynchophorus ferrugineus</name>
    <name type="common">Red palm weevil</name>
    <name type="synonym">Curculio ferrugineus</name>
    <dbReference type="NCBI Taxonomy" id="354439"/>
    <lineage>
        <taxon>Eukaryota</taxon>
        <taxon>Metazoa</taxon>
        <taxon>Ecdysozoa</taxon>
        <taxon>Arthropoda</taxon>
        <taxon>Hexapoda</taxon>
        <taxon>Insecta</taxon>
        <taxon>Pterygota</taxon>
        <taxon>Neoptera</taxon>
        <taxon>Endopterygota</taxon>
        <taxon>Coleoptera</taxon>
        <taxon>Polyphaga</taxon>
        <taxon>Cucujiformia</taxon>
        <taxon>Curculionidae</taxon>
        <taxon>Dryophthorinae</taxon>
        <taxon>Rhynchophorus</taxon>
    </lineage>
</organism>
<dbReference type="EMBL" id="JAACXV010003632">
    <property type="protein sequence ID" value="KAF7277188.1"/>
    <property type="molecule type" value="Genomic_DNA"/>
</dbReference>
<dbReference type="InterPro" id="IPR057480">
    <property type="entry name" value="MAP1A/B/S-like_MBL"/>
</dbReference>
<evidence type="ECO:0000259" key="2">
    <source>
        <dbReference type="Pfam" id="PF25281"/>
    </source>
</evidence>
<feature type="domain" description="Microtubule-associated protein 1A/B/S-like MBL-like" evidence="2">
    <location>
        <begin position="7"/>
        <end position="246"/>
    </location>
</feature>
<dbReference type="InterPro" id="IPR026074">
    <property type="entry name" value="MAP1"/>
</dbReference>
<dbReference type="GO" id="GO:0005875">
    <property type="term" value="C:microtubule associated complex"/>
    <property type="evidence" value="ECO:0007669"/>
    <property type="project" value="TreeGrafter"/>
</dbReference>
<reference evidence="3" key="1">
    <citation type="submission" date="2020-08" db="EMBL/GenBank/DDBJ databases">
        <title>Genome sequencing and assembly of the red palm weevil Rhynchophorus ferrugineus.</title>
        <authorList>
            <person name="Dias G.B."/>
            <person name="Bergman C.M."/>
            <person name="Manee M."/>
        </authorList>
    </citation>
    <scope>NUCLEOTIDE SEQUENCE</scope>
    <source>
        <strain evidence="3">AA-2017</strain>
        <tissue evidence="3">Whole larva</tissue>
    </source>
</reference>
<dbReference type="PANTHER" id="PTHR13843">
    <property type="entry name" value="MICROTUBULE-ASSOCIATED PROTEIN"/>
    <property type="match status" value="1"/>
</dbReference>
<evidence type="ECO:0000256" key="1">
    <source>
        <dbReference type="SAM" id="MobiDB-lite"/>
    </source>
</evidence>
<evidence type="ECO:0000313" key="3">
    <source>
        <dbReference type="EMBL" id="KAF7277188.1"/>
    </source>
</evidence>
<dbReference type="GO" id="GO:0005874">
    <property type="term" value="C:microtubule"/>
    <property type="evidence" value="ECO:0007669"/>
    <property type="project" value="InterPro"/>
</dbReference>
<dbReference type="GO" id="GO:0008017">
    <property type="term" value="F:microtubule binding"/>
    <property type="evidence" value="ECO:0007669"/>
    <property type="project" value="InterPro"/>
</dbReference>
<gene>
    <name evidence="3" type="ORF">GWI33_009327</name>
</gene>
<keyword evidence="4" id="KW-1185">Reference proteome</keyword>
<dbReference type="GO" id="GO:0000226">
    <property type="term" value="P:microtubule cytoskeleton organization"/>
    <property type="evidence" value="ECO:0007669"/>
    <property type="project" value="InterPro"/>
</dbReference>
<dbReference type="GO" id="GO:0016358">
    <property type="term" value="P:dendrite development"/>
    <property type="evidence" value="ECO:0007669"/>
    <property type="project" value="TreeGrafter"/>
</dbReference>
<dbReference type="GO" id="GO:0030425">
    <property type="term" value="C:dendrite"/>
    <property type="evidence" value="ECO:0007669"/>
    <property type="project" value="TreeGrafter"/>
</dbReference>
<protein>
    <recommendedName>
        <fullName evidence="2">Microtubule-associated protein 1A/B/S-like MBL-like domain-containing protein</fullName>
    </recommendedName>
</protein>
<dbReference type="AlphaFoldDB" id="A0A834IEN0"/>
<dbReference type="Proteomes" id="UP000625711">
    <property type="component" value="Unassembled WGS sequence"/>
</dbReference>
<comment type="caution">
    <text evidence="3">The sequence shown here is derived from an EMBL/GenBank/DDBJ whole genome shotgun (WGS) entry which is preliminary data.</text>
</comment>
<evidence type="ECO:0000313" key="4">
    <source>
        <dbReference type="Proteomes" id="UP000625711"/>
    </source>
</evidence>